<comment type="caution">
    <text evidence="6">Lacks conserved residue(s) required for the propagation of feature annotation.</text>
</comment>
<comment type="function">
    <text evidence="6">Specifically methylates the N7 position of a guanine in 16S rRNA.</text>
</comment>
<evidence type="ECO:0000256" key="3">
    <source>
        <dbReference type="ARBA" id="ARBA00022603"/>
    </source>
</evidence>
<dbReference type="NCBIfam" id="TIGR00138">
    <property type="entry name" value="rsmG_gidB"/>
    <property type="match status" value="1"/>
</dbReference>
<sequence>MTFEEFRQKAEKSFGPLSDTQVRQYRQLEELYLDWNSKINVISRKDIGQLYSHHVLHSLAIAEYIRISLPDLYGSLRDPEGGTGILDIGTGGGFPGIPLAILFPGGRFTLCDSIGKKIKVASAVAGALGLGNTVTVNARAEDIPGQYDYIVSRAVTSLDKFIPWTRGKVSRGIFYLKGGDLAEELGVTMQKYRIKPGSVYTWKVDSWLEDEYFSGKMVVFMKK</sequence>
<evidence type="ECO:0000256" key="6">
    <source>
        <dbReference type="HAMAP-Rule" id="MF_00074"/>
    </source>
</evidence>
<dbReference type="HAMAP" id="MF_00074">
    <property type="entry name" value="16SrRNA_methyltr_G"/>
    <property type="match status" value="1"/>
</dbReference>
<keyword evidence="5 6" id="KW-0949">S-adenosyl-L-methionine</keyword>
<keyword evidence="1 6" id="KW-0963">Cytoplasm</keyword>
<proteinExistence type="inferred from homology"/>
<dbReference type="EC" id="2.1.1.-" evidence="6"/>
<feature type="binding site" evidence="6">
    <location>
        <begin position="140"/>
        <end position="141"/>
    </location>
    <ligand>
        <name>S-adenosyl-L-methionine</name>
        <dbReference type="ChEBI" id="CHEBI:59789"/>
    </ligand>
</feature>
<dbReference type="PANTHER" id="PTHR31760:SF0">
    <property type="entry name" value="S-ADENOSYL-L-METHIONINE-DEPENDENT METHYLTRANSFERASES SUPERFAMILY PROTEIN"/>
    <property type="match status" value="1"/>
</dbReference>
<dbReference type="InterPro" id="IPR003682">
    <property type="entry name" value="rRNA_ssu_MeTfrase_G"/>
</dbReference>
<name>A0A9D9EKG7_9BACT</name>
<keyword evidence="4 6" id="KW-0808">Transferase</keyword>
<dbReference type="EMBL" id="JADIMQ010000043">
    <property type="protein sequence ID" value="MBO8448196.1"/>
    <property type="molecule type" value="Genomic_DNA"/>
</dbReference>
<evidence type="ECO:0000313" key="8">
    <source>
        <dbReference type="Proteomes" id="UP000810252"/>
    </source>
</evidence>
<keyword evidence="3 6" id="KW-0489">Methyltransferase</keyword>
<dbReference type="PIRSF" id="PIRSF003078">
    <property type="entry name" value="GidB"/>
    <property type="match status" value="1"/>
</dbReference>
<dbReference type="SUPFAM" id="SSF53335">
    <property type="entry name" value="S-adenosyl-L-methionine-dependent methyltransferases"/>
    <property type="match status" value="1"/>
</dbReference>
<feature type="binding site" evidence="6">
    <location>
        <position position="89"/>
    </location>
    <ligand>
        <name>S-adenosyl-L-methionine</name>
        <dbReference type="ChEBI" id="CHEBI:59789"/>
    </ligand>
</feature>
<dbReference type="Pfam" id="PF02527">
    <property type="entry name" value="GidB"/>
    <property type="match status" value="1"/>
</dbReference>
<reference evidence="7" key="1">
    <citation type="submission" date="2020-10" db="EMBL/GenBank/DDBJ databases">
        <authorList>
            <person name="Gilroy R."/>
        </authorList>
    </citation>
    <scope>NUCLEOTIDE SEQUENCE</scope>
    <source>
        <strain evidence="7">20514</strain>
    </source>
</reference>
<accession>A0A9D9EKG7</accession>
<dbReference type="Gene3D" id="3.40.50.150">
    <property type="entry name" value="Vaccinia Virus protein VP39"/>
    <property type="match status" value="1"/>
</dbReference>
<evidence type="ECO:0000256" key="4">
    <source>
        <dbReference type="ARBA" id="ARBA00022679"/>
    </source>
</evidence>
<protein>
    <recommendedName>
        <fullName evidence="6">Ribosomal RNA small subunit methyltransferase G</fullName>
        <ecNumber evidence="6">2.1.1.-</ecNumber>
    </recommendedName>
    <alternativeName>
        <fullName evidence="6">16S rRNA 7-methylguanosine methyltransferase</fullName>
        <shortName evidence="6">16S rRNA m7G methyltransferase</shortName>
    </alternativeName>
</protein>
<dbReference type="Proteomes" id="UP000810252">
    <property type="component" value="Unassembled WGS sequence"/>
</dbReference>
<evidence type="ECO:0000256" key="2">
    <source>
        <dbReference type="ARBA" id="ARBA00022552"/>
    </source>
</evidence>
<feature type="binding site" evidence="6">
    <location>
        <position position="153"/>
    </location>
    <ligand>
        <name>S-adenosyl-L-methionine</name>
        <dbReference type="ChEBI" id="CHEBI:59789"/>
    </ligand>
</feature>
<organism evidence="7 8">
    <name type="scientific">Candidatus Cryptobacteroides merdigallinarum</name>
    <dbReference type="NCBI Taxonomy" id="2840770"/>
    <lineage>
        <taxon>Bacteria</taxon>
        <taxon>Pseudomonadati</taxon>
        <taxon>Bacteroidota</taxon>
        <taxon>Bacteroidia</taxon>
        <taxon>Bacteroidales</taxon>
        <taxon>Candidatus Cryptobacteroides</taxon>
    </lineage>
</organism>
<dbReference type="GO" id="GO:0070043">
    <property type="term" value="F:rRNA (guanine-N7-)-methyltransferase activity"/>
    <property type="evidence" value="ECO:0007669"/>
    <property type="project" value="UniProtKB-UniRule"/>
</dbReference>
<keyword evidence="2 6" id="KW-0698">rRNA processing</keyword>
<reference evidence="7" key="2">
    <citation type="journal article" date="2021" name="PeerJ">
        <title>Extensive microbial diversity within the chicken gut microbiome revealed by metagenomics and culture.</title>
        <authorList>
            <person name="Gilroy R."/>
            <person name="Ravi A."/>
            <person name="Getino M."/>
            <person name="Pursley I."/>
            <person name="Horton D.L."/>
            <person name="Alikhan N.F."/>
            <person name="Baker D."/>
            <person name="Gharbi K."/>
            <person name="Hall N."/>
            <person name="Watson M."/>
            <person name="Adriaenssens E.M."/>
            <person name="Foster-Nyarko E."/>
            <person name="Jarju S."/>
            <person name="Secka A."/>
            <person name="Antonio M."/>
            <person name="Oren A."/>
            <person name="Chaudhuri R.R."/>
            <person name="La Ragione R."/>
            <person name="Hildebrand F."/>
            <person name="Pallen M.J."/>
        </authorList>
    </citation>
    <scope>NUCLEOTIDE SEQUENCE</scope>
    <source>
        <strain evidence="7">20514</strain>
    </source>
</reference>
<comment type="subcellular location">
    <subcellularLocation>
        <location evidence="6">Cytoplasm</location>
    </subcellularLocation>
</comment>
<dbReference type="AlphaFoldDB" id="A0A9D9EKG7"/>
<dbReference type="GO" id="GO:0005829">
    <property type="term" value="C:cytosol"/>
    <property type="evidence" value="ECO:0007669"/>
    <property type="project" value="TreeGrafter"/>
</dbReference>
<evidence type="ECO:0000256" key="5">
    <source>
        <dbReference type="ARBA" id="ARBA00022691"/>
    </source>
</evidence>
<dbReference type="InterPro" id="IPR029063">
    <property type="entry name" value="SAM-dependent_MTases_sf"/>
</dbReference>
<evidence type="ECO:0000313" key="7">
    <source>
        <dbReference type="EMBL" id="MBO8448196.1"/>
    </source>
</evidence>
<feature type="binding site" evidence="6">
    <location>
        <position position="94"/>
    </location>
    <ligand>
        <name>S-adenosyl-L-methionine</name>
        <dbReference type="ChEBI" id="CHEBI:59789"/>
    </ligand>
</feature>
<comment type="similarity">
    <text evidence="6">Belongs to the methyltransferase superfamily. RNA methyltransferase RsmG family.</text>
</comment>
<dbReference type="CDD" id="cd02440">
    <property type="entry name" value="AdoMet_MTases"/>
    <property type="match status" value="1"/>
</dbReference>
<comment type="caution">
    <text evidence="7">The sequence shown here is derived from an EMBL/GenBank/DDBJ whole genome shotgun (WGS) entry which is preliminary data.</text>
</comment>
<evidence type="ECO:0000256" key="1">
    <source>
        <dbReference type="ARBA" id="ARBA00022490"/>
    </source>
</evidence>
<gene>
    <name evidence="6 7" type="primary">rsmG</name>
    <name evidence="7" type="ORF">IAC29_02860</name>
</gene>
<dbReference type="PANTHER" id="PTHR31760">
    <property type="entry name" value="S-ADENOSYL-L-METHIONINE-DEPENDENT METHYLTRANSFERASES SUPERFAMILY PROTEIN"/>
    <property type="match status" value="1"/>
</dbReference>